<evidence type="ECO:0000313" key="2">
    <source>
        <dbReference type="Proteomes" id="UP000292939"/>
    </source>
</evidence>
<sequence length="77" mass="8206">MSAMTLPAPRFFSLSSASALRVPLNVPARPAVRVVRARSSVPANDLSSTAQRMVISGRMAEVCAELERMTAGVAAYR</sequence>
<dbReference type="KEGG" id="hgr:DW355_10340"/>
<organism evidence="1 2">
    <name type="scientific">Hylemonella gracilis</name>
    <dbReference type="NCBI Taxonomy" id="80880"/>
    <lineage>
        <taxon>Bacteria</taxon>
        <taxon>Pseudomonadati</taxon>
        <taxon>Pseudomonadota</taxon>
        <taxon>Betaproteobacteria</taxon>
        <taxon>Burkholderiales</taxon>
        <taxon>Comamonadaceae</taxon>
        <taxon>Hylemonella</taxon>
    </lineage>
</organism>
<evidence type="ECO:0000313" key="1">
    <source>
        <dbReference type="EMBL" id="QBK05112.1"/>
    </source>
</evidence>
<name>A0A4P6UJ22_9BURK</name>
<dbReference type="Proteomes" id="UP000292939">
    <property type="component" value="Chromosome"/>
</dbReference>
<dbReference type="OrthoDB" id="8912229at2"/>
<accession>A0A4P6UJ22</accession>
<reference evidence="1 2" key="1">
    <citation type="submission" date="2018-07" db="EMBL/GenBank/DDBJ databases">
        <title>Exploring interactions and the metabolic potential of the ultra-small soil bacteria Hylemonella gracilis.</title>
        <authorList>
            <person name="Tyc O."/>
            <person name="Kulkarni P."/>
            <person name="Gawehns F."/>
            <person name="Hundscheid M."/>
            <person name="Zweers H."/>
            <person name="Garbeva P."/>
        </authorList>
    </citation>
    <scope>NUCLEOTIDE SEQUENCE [LARGE SCALE GENOMIC DNA]</scope>
    <source>
        <strain evidence="1 2">NS1</strain>
    </source>
</reference>
<dbReference type="AlphaFoldDB" id="A0A4P6UJ22"/>
<proteinExistence type="predicted"/>
<protein>
    <submittedName>
        <fullName evidence="1">Uncharacterized protein</fullName>
    </submittedName>
</protein>
<gene>
    <name evidence="1" type="ORF">DW355_10340</name>
</gene>
<dbReference type="EMBL" id="CP031395">
    <property type="protein sequence ID" value="QBK05112.1"/>
    <property type="molecule type" value="Genomic_DNA"/>
</dbReference>
<dbReference type="RefSeq" id="WP_131279883.1">
    <property type="nucleotide sequence ID" value="NZ_CP031395.1"/>
</dbReference>